<dbReference type="SUPFAM" id="SSF55729">
    <property type="entry name" value="Acyl-CoA N-acyltransferases (Nat)"/>
    <property type="match status" value="1"/>
</dbReference>
<dbReference type="PANTHER" id="PTHR43072">
    <property type="entry name" value="N-ACETYLTRANSFERASE"/>
    <property type="match status" value="1"/>
</dbReference>
<accession>A0ABQ2FHK5</accession>
<sequence length="178" mass="19472">MALAYGGAMTDASAVTVRAATRADIPAITDIYNHAVLHTTASYDLEPVTLVSRQDWFDEKTAHGWPVWVAVTAEEVVGWATFGPFRAKPGYRFTAEHSVYVRDGLRGRGVGRALMLPLIAEARARGLHSLVGGVDAENAGSLAFHEQLGFERVAHFREVGHKFGRWLDLVFLQLQLGA</sequence>
<feature type="domain" description="N-acetyltransferase" evidence="3">
    <location>
        <begin position="15"/>
        <end position="173"/>
    </location>
</feature>
<protein>
    <submittedName>
        <fullName evidence="4">Phosphinothricin acetyltransferase</fullName>
    </submittedName>
</protein>
<comment type="caution">
    <text evidence="4">The sequence shown here is derived from an EMBL/GenBank/DDBJ whole genome shotgun (WGS) entry which is preliminary data.</text>
</comment>
<organism evidence="4 5">
    <name type="scientific">Deinococcus radiotolerans</name>
    <dbReference type="NCBI Taxonomy" id="1309407"/>
    <lineage>
        <taxon>Bacteria</taxon>
        <taxon>Thermotogati</taxon>
        <taxon>Deinococcota</taxon>
        <taxon>Deinococci</taxon>
        <taxon>Deinococcales</taxon>
        <taxon>Deinococcaceae</taxon>
        <taxon>Deinococcus</taxon>
    </lineage>
</organism>
<evidence type="ECO:0000313" key="4">
    <source>
        <dbReference type="EMBL" id="GGK90112.1"/>
    </source>
</evidence>
<dbReference type="CDD" id="cd04301">
    <property type="entry name" value="NAT_SF"/>
    <property type="match status" value="1"/>
</dbReference>
<proteinExistence type="predicted"/>
<keyword evidence="1" id="KW-0808">Transferase</keyword>
<name>A0ABQ2FHK5_9DEIO</name>
<dbReference type="Pfam" id="PF00583">
    <property type="entry name" value="Acetyltransf_1"/>
    <property type="match status" value="1"/>
</dbReference>
<dbReference type="EMBL" id="BMPE01000001">
    <property type="protein sequence ID" value="GGK90112.1"/>
    <property type="molecule type" value="Genomic_DNA"/>
</dbReference>
<dbReference type="PROSITE" id="PS51186">
    <property type="entry name" value="GNAT"/>
    <property type="match status" value="1"/>
</dbReference>
<keyword evidence="2" id="KW-0012">Acyltransferase</keyword>
<evidence type="ECO:0000259" key="3">
    <source>
        <dbReference type="PROSITE" id="PS51186"/>
    </source>
</evidence>
<evidence type="ECO:0000256" key="1">
    <source>
        <dbReference type="ARBA" id="ARBA00022679"/>
    </source>
</evidence>
<evidence type="ECO:0000313" key="5">
    <source>
        <dbReference type="Proteomes" id="UP000604341"/>
    </source>
</evidence>
<dbReference type="Proteomes" id="UP000604341">
    <property type="component" value="Unassembled WGS sequence"/>
</dbReference>
<evidence type="ECO:0000256" key="2">
    <source>
        <dbReference type="ARBA" id="ARBA00023315"/>
    </source>
</evidence>
<dbReference type="PANTHER" id="PTHR43072:SF23">
    <property type="entry name" value="UPF0039 PROTEIN C11D3.02C"/>
    <property type="match status" value="1"/>
</dbReference>
<gene>
    <name evidence="4" type="ORF">GCM10010844_05820</name>
</gene>
<dbReference type="InterPro" id="IPR000182">
    <property type="entry name" value="GNAT_dom"/>
</dbReference>
<dbReference type="Gene3D" id="3.40.630.30">
    <property type="match status" value="1"/>
</dbReference>
<reference evidence="5" key="1">
    <citation type="journal article" date="2019" name="Int. J. Syst. Evol. Microbiol.">
        <title>The Global Catalogue of Microorganisms (GCM) 10K type strain sequencing project: providing services to taxonomists for standard genome sequencing and annotation.</title>
        <authorList>
            <consortium name="The Broad Institute Genomics Platform"/>
            <consortium name="The Broad Institute Genome Sequencing Center for Infectious Disease"/>
            <person name="Wu L."/>
            <person name="Ma J."/>
        </authorList>
    </citation>
    <scope>NUCLEOTIDE SEQUENCE [LARGE SCALE GENOMIC DNA]</scope>
    <source>
        <strain evidence="5">JCM 19173</strain>
    </source>
</reference>
<keyword evidence="5" id="KW-1185">Reference proteome</keyword>
<dbReference type="InterPro" id="IPR016181">
    <property type="entry name" value="Acyl_CoA_acyltransferase"/>
</dbReference>